<dbReference type="InterPro" id="IPR056232">
    <property type="entry name" value="Ig_GP210_15th"/>
</dbReference>
<evidence type="ECO:0000313" key="6">
    <source>
        <dbReference type="Proteomes" id="UP001140949"/>
    </source>
</evidence>
<dbReference type="InterPro" id="IPR056233">
    <property type="entry name" value="Ig_GP210_16th"/>
</dbReference>
<keyword evidence="2" id="KW-0812">Transmembrane</keyword>
<dbReference type="Proteomes" id="UP001140949">
    <property type="component" value="Unassembled WGS sequence"/>
</dbReference>
<dbReference type="EMBL" id="JANAVB010008998">
    <property type="protein sequence ID" value="KAJ6840975.1"/>
    <property type="molecule type" value="Genomic_DNA"/>
</dbReference>
<organism evidence="4 6">
    <name type="scientific">Iris pallida</name>
    <name type="common">Sweet iris</name>
    <dbReference type="NCBI Taxonomy" id="29817"/>
    <lineage>
        <taxon>Eukaryota</taxon>
        <taxon>Viridiplantae</taxon>
        <taxon>Streptophyta</taxon>
        <taxon>Embryophyta</taxon>
        <taxon>Tracheophyta</taxon>
        <taxon>Spermatophyta</taxon>
        <taxon>Magnoliopsida</taxon>
        <taxon>Liliopsida</taxon>
        <taxon>Asparagales</taxon>
        <taxon>Iridaceae</taxon>
        <taxon>Iridoideae</taxon>
        <taxon>Irideae</taxon>
        <taxon>Iris</taxon>
    </lineage>
</organism>
<evidence type="ECO:0000313" key="5">
    <source>
        <dbReference type="EMBL" id="KAJ6840975.1"/>
    </source>
</evidence>
<dbReference type="PANTHER" id="PTHR23019:SF0">
    <property type="entry name" value="NUCLEAR PORE MEMBRANE GLYCOPROTEIN 210"/>
    <property type="match status" value="1"/>
</dbReference>
<feature type="region of interest" description="Disordered" evidence="1">
    <location>
        <begin position="996"/>
        <end position="1036"/>
    </location>
</feature>
<dbReference type="Pfam" id="PF24427">
    <property type="entry name" value="Ig_GP210_16th"/>
    <property type="match status" value="1"/>
</dbReference>
<dbReference type="AlphaFoldDB" id="A0AAX6EWT8"/>
<feature type="transmembrane region" description="Helical" evidence="2">
    <location>
        <begin position="963"/>
        <end position="985"/>
    </location>
</feature>
<reference evidence="4" key="1">
    <citation type="journal article" date="2023" name="GigaByte">
        <title>Genome assembly of the bearded iris, Iris pallida Lam.</title>
        <authorList>
            <person name="Bruccoleri R.E."/>
            <person name="Oakeley E.J."/>
            <person name="Faust A.M.E."/>
            <person name="Altorfer M."/>
            <person name="Dessus-Babus S."/>
            <person name="Burckhardt D."/>
            <person name="Oertli M."/>
            <person name="Naumann U."/>
            <person name="Petersen F."/>
            <person name="Wong J."/>
        </authorList>
    </citation>
    <scope>NUCLEOTIDE SEQUENCE</scope>
    <source>
        <strain evidence="4">GSM-AAB239-AS_SAM_17_03QT</strain>
    </source>
</reference>
<proteinExistence type="predicted"/>
<feature type="domain" description="BIG2" evidence="3">
    <location>
        <begin position="230"/>
        <end position="305"/>
    </location>
</feature>
<evidence type="ECO:0000313" key="4">
    <source>
        <dbReference type="EMBL" id="KAJ6808570.1"/>
    </source>
</evidence>
<name>A0AAX6EWT8_IRIPA</name>
<keyword evidence="2" id="KW-1133">Transmembrane helix</keyword>
<evidence type="ECO:0000259" key="3">
    <source>
        <dbReference type="SMART" id="SM00635"/>
    </source>
</evidence>
<keyword evidence="6" id="KW-1185">Reference proteome</keyword>
<dbReference type="InterPro" id="IPR003343">
    <property type="entry name" value="Big_2"/>
</dbReference>
<sequence length="1066" mass="117260">MVLLKLWPASFLKKNICLEAQIKFPQMLYIYRPLVSTLRITPDFVLLVFDPNAKVNLSVTGGTRFLDAVTNDTLVADLSQPPEIIEFSYLVLSAKGLGVATVTVQDIGLSPPAVASALVKVANVDWIKIISEEEISLMEGAIHAFDILAGTQDGSVFDSSQYEFMNTHVHLDDGILELISVNSSPRFGGWIISKPHFTVRAAVLGTAMLYVSVTQRNGHEVFSQIIKVEVYKPLRLHPEYVYLAPGASYVLTVKGGPRVAFVEYASMHEETVIIQGSSGRLSAISTGNATVRARVFGNERNLICEAYGRVQVGIPSTMFLNLQSDRLCIGCKMPVFPSFPEGNLFSFYELCYDYKWAAEKEKVLSYQRSGYLYSDVDKVSISCAEGTDNPCLSDDNDSEFINVLVGRSAGRTEVSVSFSCSFVSSGTGQVISYNTSKMLTVVSDPPLALGIPITWLLPPFYTTSDLLPGSSDSHANINPRDRKRSTSYSLLKAYGRSDISKQDAVAIEGSRIRTKESNELACIQAKDHTTGRMEIASCVRVAEVAQVRAVKTGSLYHVAYLALHAKLELLIGYCDELGYTFSEAHGVVSLDVETNYPDIVSIHMPNRNNTNSLGGYGNVFLEARSPGKALVMVTINDNPKKADFILVSVGGDMYPRNPVVHVGHKLNFTIIGDGKGNLASGQWLSSNESVLSVNRMSGEVHAYTEGSAHVIFKGSNWKLQTTVNVLKVDQITVDSPGQTLTNVPFPLEGYKFAITFSDLSGSEIEASRGPVEVPFDCRVDPPYLGYAKPWSDLRSSNSYCLFFPYSPNHLVTSISESKKAMSSEENSRREGFMHVSIVASLRDAPQVTGSAHALFVGGFSVEEVKELKLTPNSNKSIIRVIGNTDVELYWRSKDLLLVTPCRRVGYGIGGVTEYEVEVLKNQNFTEKLTIVLPATGQQKEIYVSFEHHGEEKNITSVVAGKGFIVWSALGMCILVSTIFVFIWLLGRPQDRTVTPSPRLGTPIASSSHVPTFPPSVHNTPSSSAAANINQSSPHTPQPFVEYIRRTIDETPYYKRNRRRFDPQYTY</sequence>
<dbReference type="SMART" id="SM00635">
    <property type="entry name" value="BID_2"/>
    <property type="match status" value="2"/>
</dbReference>
<protein>
    <submittedName>
        <fullName evidence="4">Nuclear pore complex protein GP210</fullName>
    </submittedName>
</protein>
<reference evidence="4" key="2">
    <citation type="submission" date="2023-04" db="EMBL/GenBank/DDBJ databases">
        <authorList>
            <person name="Bruccoleri R.E."/>
            <person name="Oakeley E.J."/>
            <person name="Faust A.-M."/>
            <person name="Dessus-Babus S."/>
            <person name="Altorfer M."/>
            <person name="Burckhardt D."/>
            <person name="Oertli M."/>
            <person name="Naumann U."/>
            <person name="Petersen F."/>
            <person name="Wong J."/>
        </authorList>
    </citation>
    <scope>NUCLEOTIDE SEQUENCE</scope>
    <source>
        <strain evidence="4">GSM-AAB239-AS_SAM_17_03QT</strain>
        <tissue evidence="4">Leaf</tissue>
    </source>
</reference>
<comment type="caution">
    <text evidence="4">The sequence shown here is derived from an EMBL/GenBank/DDBJ whole genome shotgun (WGS) entry which is preliminary data.</text>
</comment>
<evidence type="ECO:0000256" key="1">
    <source>
        <dbReference type="SAM" id="MobiDB-lite"/>
    </source>
</evidence>
<dbReference type="PANTHER" id="PTHR23019">
    <property type="entry name" value="NUCLEAR PORE MEMBRANE GLYCOPROTEIN GP210-RELATED"/>
    <property type="match status" value="1"/>
</dbReference>
<evidence type="ECO:0000256" key="2">
    <source>
        <dbReference type="SAM" id="Phobius"/>
    </source>
</evidence>
<dbReference type="EMBL" id="JANAVB010033220">
    <property type="protein sequence ID" value="KAJ6808570.1"/>
    <property type="molecule type" value="Genomic_DNA"/>
</dbReference>
<keyword evidence="2" id="KW-0472">Membrane</keyword>
<dbReference type="InterPro" id="IPR045197">
    <property type="entry name" value="NUP210-like"/>
</dbReference>
<dbReference type="Pfam" id="PF24425">
    <property type="entry name" value="Ig_GP210_15th"/>
    <property type="match status" value="1"/>
</dbReference>
<accession>A0AAX6EWT8</accession>
<gene>
    <name evidence="4" type="ORF">M6B38_164395</name>
    <name evidence="5" type="ORF">M6B38_308940</name>
</gene>
<feature type="domain" description="BIG2" evidence="3">
    <location>
        <begin position="647"/>
        <end position="724"/>
    </location>
</feature>